<proteinExistence type="predicted"/>
<name>A0A3B0V0Z1_9ZZZZ</name>
<accession>A0A3B0V0Z1</accession>
<dbReference type="AlphaFoldDB" id="A0A3B0V0Z1"/>
<evidence type="ECO:0008006" key="2">
    <source>
        <dbReference type="Google" id="ProtNLM"/>
    </source>
</evidence>
<sequence>NVGKSNFSSVISIIEQIKPEKNKIISKFNSLKIRSTNAFETQALLQLKNEYCNNKRCLQCEIGKEVLKN</sequence>
<reference evidence="1" key="1">
    <citation type="submission" date="2018-06" db="EMBL/GenBank/DDBJ databases">
        <authorList>
            <person name="Zhirakovskaya E."/>
        </authorList>
    </citation>
    <scope>NUCLEOTIDE SEQUENCE</scope>
</reference>
<protein>
    <recommendedName>
        <fullName evidence="2">DUF2851 family protein</fullName>
    </recommendedName>
</protein>
<gene>
    <name evidence="1" type="ORF">MNBD_BACTEROID04-330</name>
</gene>
<evidence type="ECO:0000313" key="1">
    <source>
        <dbReference type="EMBL" id="VAW25794.1"/>
    </source>
</evidence>
<dbReference type="EMBL" id="UOER01000505">
    <property type="protein sequence ID" value="VAW25794.1"/>
    <property type="molecule type" value="Genomic_DNA"/>
</dbReference>
<feature type="non-terminal residue" evidence="1">
    <location>
        <position position="1"/>
    </location>
</feature>
<organism evidence="1">
    <name type="scientific">hydrothermal vent metagenome</name>
    <dbReference type="NCBI Taxonomy" id="652676"/>
    <lineage>
        <taxon>unclassified sequences</taxon>
        <taxon>metagenomes</taxon>
        <taxon>ecological metagenomes</taxon>
    </lineage>
</organism>